<evidence type="ECO:0000256" key="1">
    <source>
        <dbReference type="ARBA" id="ARBA00006678"/>
    </source>
</evidence>
<dbReference type="InterPro" id="IPR027408">
    <property type="entry name" value="PNPase/RNase_PH_dom_sf"/>
</dbReference>
<dbReference type="GO" id="GO:0071028">
    <property type="term" value="P:nuclear mRNA surveillance"/>
    <property type="evidence" value="ECO:0007669"/>
    <property type="project" value="TreeGrafter"/>
</dbReference>
<accession>A0A401QKU9</accession>
<reference evidence="3 4" key="1">
    <citation type="journal article" date="2018" name="Nat. Ecol. Evol.">
        <title>Shark genomes provide insights into elasmobranch evolution and the origin of vertebrates.</title>
        <authorList>
            <person name="Hara Y"/>
            <person name="Yamaguchi K"/>
            <person name="Onimaru K"/>
            <person name="Kadota M"/>
            <person name="Koyanagi M"/>
            <person name="Keeley SD"/>
            <person name="Tatsumi K"/>
            <person name="Tanaka K"/>
            <person name="Motone F"/>
            <person name="Kageyama Y"/>
            <person name="Nozu R"/>
            <person name="Adachi N"/>
            <person name="Nishimura O"/>
            <person name="Nakagawa R"/>
            <person name="Tanegashima C"/>
            <person name="Kiyatake I"/>
            <person name="Matsumoto R"/>
            <person name="Murakumo K"/>
            <person name="Nishida K"/>
            <person name="Terakita A"/>
            <person name="Kuratani S"/>
            <person name="Sato K"/>
            <person name="Hyodo S Kuraku.S."/>
        </authorList>
    </citation>
    <scope>NUCLEOTIDE SEQUENCE [LARGE SCALE GENOMIC DNA]</scope>
</reference>
<dbReference type="SUPFAM" id="SSF54211">
    <property type="entry name" value="Ribosomal protein S5 domain 2-like"/>
    <property type="match status" value="1"/>
</dbReference>
<feature type="non-terminal residue" evidence="3">
    <location>
        <position position="54"/>
    </location>
</feature>
<dbReference type="InterPro" id="IPR001247">
    <property type="entry name" value="ExoRNase_PH_dom1"/>
</dbReference>
<dbReference type="GO" id="GO:0000177">
    <property type="term" value="C:cytoplasmic exosome (RNase complex)"/>
    <property type="evidence" value="ECO:0007669"/>
    <property type="project" value="TreeGrafter"/>
</dbReference>
<dbReference type="InterPro" id="IPR050080">
    <property type="entry name" value="RNase_PH"/>
</dbReference>
<dbReference type="STRING" id="75743.A0A401QKU9"/>
<dbReference type="Gene3D" id="3.30.230.70">
    <property type="entry name" value="GHMP Kinase, N-terminal domain"/>
    <property type="match status" value="1"/>
</dbReference>
<dbReference type="PANTHER" id="PTHR11953">
    <property type="entry name" value="EXOSOME COMPLEX COMPONENT"/>
    <property type="match status" value="1"/>
</dbReference>
<feature type="domain" description="Exoribonuclease phosphorolytic" evidence="2">
    <location>
        <begin position="18"/>
        <end position="54"/>
    </location>
</feature>
<evidence type="ECO:0000259" key="2">
    <source>
        <dbReference type="Pfam" id="PF01138"/>
    </source>
</evidence>
<dbReference type="GO" id="GO:0003723">
    <property type="term" value="F:RNA binding"/>
    <property type="evidence" value="ECO:0007669"/>
    <property type="project" value="TreeGrafter"/>
</dbReference>
<name>A0A401QKU9_SCYTO</name>
<dbReference type="GO" id="GO:0034475">
    <property type="term" value="P:U4 snRNA 3'-end processing"/>
    <property type="evidence" value="ECO:0007669"/>
    <property type="project" value="TreeGrafter"/>
</dbReference>
<dbReference type="GO" id="GO:0016075">
    <property type="term" value="P:rRNA catabolic process"/>
    <property type="evidence" value="ECO:0007669"/>
    <property type="project" value="TreeGrafter"/>
</dbReference>
<keyword evidence="4" id="KW-1185">Reference proteome</keyword>
<comment type="caution">
    <text evidence="3">The sequence shown here is derived from an EMBL/GenBank/DDBJ whole genome shotgun (WGS) entry which is preliminary data.</text>
</comment>
<organism evidence="3 4">
    <name type="scientific">Scyliorhinus torazame</name>
    <name type="common">Cloudy catshark</name>
    <name type="synonym">Catulus torazame</name>
    <dbReference type="NCBI Taxonomy" id="75743"/>
    <lineage>
        <taxon>Eukaryota</taxon>
        <taxon>Metazoa</taxon>
        <taxon>Chordata</taxon>
        <taxon>Craniata</taxon>
        <taxon>Vertebrata</taxon>
        <taxon>Chondrichthyes</taxon>
        <taxon>Elasmobranchii</taxon>
        <taxon>Galeomorphii</taxon>
        <taxon>Galeoidea</taxon>
        <taxon>Carcharhiniformes</taxon>
        <taxon>Scyliorhinidae</taxon>
        <taxon>Scyliorhinus</taxon>
    </lineage>
</organism>
<dbReference type="PANTHER" id="PTHR11953:SF0">
    <property type="entry name" value="EXOSOME COMPLEX COMPONENT RRP41"/>
    <property type="match status" value="1"/>
</dbReference>
<dbReference type="GO" id="GO:0071051">
    <property type="term" value="P:poly(A)-dependent snoRNA 3'-end processing"/>
    <property type="evidence" value="ECO:0007669"/>
    <property type="project" value="TreeGrafter"/>
</dbReference>
<sequence>MELLSDQGYRIDGRKSTELRKIQARMGVFAQADGSAYIEQGNTKALAVVYGPHE</sequence>
<proteinExistence type="inferred from homology"/>
<dbReference type="InterPro" id="IPR020568">
    <property type="entry name" value="Ribosomal_Su5_D2-typ_SF"/>
</dbReference>
<gene>
    <name evidence="3" type="ORF">scyTo_0026633</name>
</gene>
<dbReference type="Proteomes" id="UP000288216">
    <property type="component" value="Unassembled WGS sequence"/>
</dbReference>
<dbReference type="AlphaFoldDB" id="A0A401QKU9"/>
<dbReference type="GO" id="GO:0005730">
    <property type="term" value="C:nucleolus"/>
    <property type="evidence" value="ECO:0007669"/>
    <property type="project" value="TreeGrafter"/>
</dbReference>
<evidence type="ECO:0000313" key="3">
    <source>
        <dbReference type="EMBL" id="GCB85996.1"/>
    </source>
</evidence>
<dbReference type="Pfam" id="PF01138">
    <property type="entry name" value="RNase_PH"/>
    <property type="match status" value="1"/>
</dbReference>
<dbReference type="OMA" id="RCCPLFA"/>
<dbReference type="EMBL" id="BFAA01222215">
    <property type="protein sequence ID" value="GCB85996.1"/>
    <property type="molecule type" value="Genomic_DNA"/>
</dbReference>
<protein>
    <recommendedName>
        <fullName evidence="2">Exoribonuclease phosphorolytic domain-containing protein</fullName>
    </recommendedName>
</protein>
<dbReference type="OrthoDB" id="27298at2759"/>
<evidence type="ECO:0000313" key="4">
    <source>
        <dbReference type="Proteomes" id="UP000288216"/>
    </source>
</evidence>
<dbReference type="GO" id="GO:0000176">
    <property type="term" value="C:nuclear exosome (RNase complex)"/>
    <property type="evidence" value="ECO:0007669"/>
    <property type="project" value="TreeGrafter"/>
</dbReference>
<comment type="similarity">
    <text evidence="1">Belongs to the RNase PH family.</text>
</comment>